<sequence>MMMDLTKIESPIILRGDQSTAYRDPAILYHNHVFYLFYSLVEIEDDDYIFSYTAVSTSSDLLHWTPPRKLTPRDQLLNFSSPGNVIRFQQEWWLCLQTYPRPGYTVDQIPRYGNQTSRIFIMRSINLVNWSKPEILLVKGSQVHEEEMGRMIDPYLVQDKDQSELWWCFYKQNGVSLSSSTDLENWTYRGNYPCGENVCVLAEDNQYILFHSPSNGIGIKRSTDLVNWHDWGQLVTLGQKDWSWARGRITAGTVVDLRRLSGVEKYLMFYHGSGPETEKMHFDNHASIGIAWSRNLLDWSWPGQQ</sequence>
<organism evidence="1">
    <name type="scientific">marine metagenome</name>
    <dbReference type="NCBI Taxonomy" id="408172"/>
    <lineage>
        <taxon>unclassified sequences</taxon>
        <taxon>metagenomes</taxon>
        <taxon>ecological metagenomes</taxon>
    </lineage>
</organism>
<protein>
    <recommendedName>
        <fullName evidence="2">Glycosyl hydrolase family 32 N-terminal domain-containing protein</fullName>
    </recommendedName>
</protein>
<accession>A0A382CCK7</accession>
<name>A0A382CCK7_9ZZZZ</name>
<evidence type="ECO:0000313" key="1">
    <source>
        <dbReference type="EMBL" id="SVB23760.1"/>
    </source>
</evidence>
<gene>
    <name evidence="1" type="ORF">METZ01_LOCUS176614</name>
</gene>
<evidence type="ECO:0008006" key="2">
    <source>
        <dbReference type="Google" id="ProtNLM"/>
    </source>
</evidence>
<dbReference type="SUPFAM" id="SSF75005">
    <property type="entry name" value="Arabinanase/levansucrase/invertase"/>
    <property type="match status" value="2"/>
</dbReference>
<proteinExistence type="predicted"/>
<dbReference type="InterPro" id="IPR023296">
    <property type="entry name" value="Glyco_hydro_beta-prop_sf"/>
</dbReference>
<dbReference type="EMBL" id="UINC01033848">
    <property type="protein sequence ID" value="SVB23760.1"/>
    <property type="molecule type" value="Genomic_DNA"/>
</dbReference>
<dbReference type="Gene3D" id="2.115.10.20">
    <property type="entry name" value="Glycosyl hydrolase domain, family 43"/>
    <property type="match status" value="2"/>
</dbReference>
<dbReference type="AlphaFoldDB" id="A0A382CCK7"/>
<reference evidence="1" key="1">
    <citation type="submission" date="2018-05" db="EMBL/GenBank/DDBJ databases">
        <authorList>
            <person name="Lanie J.A."/>
            <person name="Ng W.-L."/>
            <person name="Kazmierczak K.M."/>
            <person name="Andrzejewski T.M."/>
            <person name="Davidsen T.M."/>
            <person name="Wayne K.J."/>
            <person name="Tettelin H."/>
            <person name="Glass J.I."/>
            <person name="Rusch D."/>
            <person name="Podicherti R."/>
            <person name="Tsui H.-C.T."/>
            <person name="Winkler M.E."/>
        </authorList>
    </citation>
    <scope>NUCLEOTIDE SEQUENCE</scope>
</reference>